<dbReference type="SUPFAM" id="SSF48498">
    <property type="entry name" value="Tetracyclin repressor-like, C-terminal domain"/>
    <property type="match status" value="1"/>
</dbReference>
<dbReference type="Gene3D" id="1.10.357.10">
    <property type="entry name" value="Tetracycline Repressor, domain 2"/>
    <property type="match status" value="1"/>
</dbReference>
<evidence type="ECO:0000259" key="6">
    <source>
        <dbReference type="PROSITE" id="PS50977"/>
    </source>
</evidence>
<proteinExistence type="predicted"/>
<protein>
    <submittedName>
        <fullName evidence="7">TetR family transcriptional regulator</fullName>
    </submittedName>
</protein>
<dbReference type="InterPro" id="IPR050624">
    <property type="entry name" value="HTH-type_Tx_Regulator"/>
</dbReference>
<evidence type="ECO:0000256" key="2">
    <source>
        <dbReference type="ARBA" id="ARBA00023015"/>
    </source>
</evidence>
<evidence type="ECO:0000256" key="1">
    <source>
        <dbReference type="ARBA" id="ARBA00022491"/>
    </source>
</evidence>
<dbReference type="Pfam" id="PF13977">
    <property type="entry name" value="TetR_C_6"/>
    <property type="match status" value="1"/>
</dbReference>
<dbReference type="PROSITE" id="PS50977">
    <property type="entry name" value="HTH_TETR_2"/>
    <property type="match status" value="1"/>
</dbReference>
<feature type="domain" description="HTH tetR-type" evidence="6">
    <location>
        <begin position="8"/>
        <end position="68"/>
    </location>
</feature>
<dbReference type="InterPro" id="IPR001647">
    <property type="entry name" value="HTH_TetR"/>
</dbReference>
<dbReference type="PANTHER" id="PTHR43479:SF11">
    <property type="entry name" value="ACREF_ENVCD OPERON REPRESSOR-RELATED"/>
    <property type="match status" value="1"/>
</dbReference>
<evidence type="ECO:0000256" key="4">
    <source>
        <dbReference type="ARBA" id="ARBA00023163"/>
    </source>
</evidence>
<comment type="caution">
    <text evidence="7">The sequence shown here is derived from an EMBL/GenBank/DDBJ whole genome shotgun (WGS) entry which is preliminary data.</text>
</comment>
<evidence type="ECO:0000256" key="5">
    <source>
        <dbReference type="PROSITE-ProRule" id="PRU00335"/>
    </source>
</evidence>
<gene>
    <name evidence="7" type="ORF">ACA29_02235</name>
</gene>
<dbReference type="AlphaFoldDB" id="A0A0Q9Y7Q3"/>
<dbReference type="PANTHER" id="PTHR43479">
    <property type="entry name" value="ACREF/ENVCD OPERON REPRESSOR-RELATED"/>
    <property type="match status" value="1"/>
</dbReference>
<dbReference type="EMBL" id="LGPB01000022">
    <property type="protein sequence ID" value="KRG16911.1"/>
    <property type="molecule type" value="Genomic_DNA"/>
</dbReference>
<name>A0A0Q9Y7Q3_9BACI</name>
<dbReference type="Proteomes" id="UP000053881">
    <property type="component" value="Unassembled WGS sequence"/>
</dbReference>
<dbReference type="InterPro" id="IPR023772">
    <property type="entry name" value="DNA-bd_HTH_TetR-type_CS"/>
</dbReference>
<evidence type="ECO:0000313" key="7">
    <source>
        <dbReference type="EMBL" id="KRG16911.1"/>
    </source>
</evidence>
<dbReference type="PATRIC" id="fig|217031.4.peg.757"/>
<dbReference type="InterPro" id="IPR036271">
    <property type="entry name" value="Tet_transcr_reg_TetR-rel_C_sf"/>
</dbReference>
<dbReference type="PROSITE" id="PS01081">
    <property type="entry name" value="HTH_TETR_1"/>
    <property type="match status" value="1"/>
</dbReference>
<keyword evidence="3 5" id="KW-0238">DNA-binding</keyword>
<dbReference type="InterPro" id="IPR039538">
    <property type="entry name" value="BetI_C"/>
</dbReference>
<dbReference type="Pfam" id="PF00440">
    <property type="entry name" value="TetR_N"/>
    <property type="match status" value="1"/>
</dbReference>
<dbReference type="InterPro" id="IPR009057">
    <property type="entry name" value="Homeodomain-like_sf"/>
</dbReference>
<accession>A0A0Q9Y7Q3</accession>
<keyword evidence="4" id="KW-0804">Transcription</keyword>
<dbReference type="GO" id="GO:0003677">
    <property type="term" value="F:DNA binding"/>
    <property type="evidence" value="ECO:0007669"/>
    <property type="project" value="UniProtKB-UniRule"/>
</dbReference>
<keyword evidence="1" id="KW-0678">Repressor</keyword>
<reference evidence="7 8" key="1">
    <citation type="submission" date="2015-06" db="EMBL/GenBank/DDBJ databases">
        <title>Genome sequencing project of Bacillus galactosidilyticus PL133.</title>
        <authorList>
            <person name="Gaiero J."/>
            <person name="Nicol R."/>
            <person name="Habash M."/>
        </authorList>
    </citation>
    <scope>NUCLEOTIDE SEQUENCE [LARGE SCALE GENOMIC DNA]</scope>
    <source>
        <strain evidence="7 8">PL133</strain>
    </source>
</reference>
<organism evidence="7 8">
    <name type="scientific">Lederbergia galactosidilytica</name>
    <dbReference type="NCBI Taxonomy" id="217031"/>
    <lineage>
        <taxon>Bacteria</taxon>
        <taxon>Bacillati</taxon>
        <taxon>Bacillota</taxon>
        <taxon>Bacilli</taxon>
        <taxon>Bacillales</taxon>
        <taxon>Bacillaceae</taxon>
        <taxon>Lederbergia</taxon>
    </lineage>
</organism>
<feature type="DNA-binding region" description="H-T-H motif" evidence="5">
    <location>
        <begin position="31"/>
        <end position="50"/>
    </location>
</feature>
<dbReference type="SUPFAM" id="SSF46689">
    <property type="entry name" value="Homeodomain-like"/>
    <property type="match status" value="1"/>
</dbReference>
<evidence type="ECO:0000313" key="8">
    <source>
        <dbReference type="Proteomes" id="UP000053881"/>
    </source>
</evidence>
<sequence length="202" mass="23362">MPKIVDHEKRRKQIAKATWKVILEQGMEGATVRNIAQEAGLSLGALRYYFSTQDELFVYAMKLVKANATERINKIIASELPPFDKVMAILLEVVPIDPETMAEMEVWFAYVFYTRHKEDVFAAKKDEIFKGMRSLLLYLQQQQVLLAELDIEMETERLYALIDGLALHALLEPQRMDKERIVKVIQYHMEKICIDGVLVEGE</sequence>
<evidence type="ECO:0000256" key="3">
    <source>
        <dbReference type="ARBA" id="ARBA00023125"/>
    </source>
</evidence>
<keyword evidence="2" id="KW-0805">Transcription regulation</keyword>